<sequence length="207" mass="22476">MSSPSSVSSYSTQSSRSSTPAPHSRSPSEAPDTPRNAGRERSPSVASALSRTSSRSTVTAAPRSPSEVSQADAAEDPVSPTPEPDSPEWGDDAFTFSNDSETEGIPLQPEFTQYDGPSLLSGLQASRVDLPEIPFEDPDLDTARQSIMGTVRHQASHGRAWFFGERRNKQFKDMSGEEKTSWINLYSASDFGDGFRQEITELSLRGD</sequence>
<dbReference type="RefSeq" id="XP_066801010.1">
    <property type="nucleotide sequence ID" value="XM_066948442.1"/>
</dbReference>
<dbReference type="KEGG" id="kne:92182608"/>
<feature type="region of interest" description="Disordered" evidence="1">
    <location>
        <begin position="1"/>
        <end position="118"/>
    </location>
</feature>
<keyword evidence="3" id="KW-1185">Reference proteome</keyword>
<reference evidence="2 3" key="1">
    <citation type="journal article" date="2024" name="bioRxiv">
        <title>Comparative genomics of Cryptococcus and Kwoniella reveals pathogenesis evolution and contrasting karyotype dynamics via intercentromeric recombination or chromosome fusion.</title>
        <authorList>
            <person name="Coelho M.A."/>
            <person name="David-Palma M."/>
            <person name="Shea T."/>
            <person name="Bowers K."/>
            <person name="McGinley-Smith S."/>
            <person name="Mohammad A.W."/>
            <person name="Gnirke A."/>
            <person name="Yurkov A.M."/>
            <person name="Nowrousian M."/>
            <person name="Sun S."/>
            <person name="Cuomo C.A."/>
            <person name="Heitman J."/>
        </authorList>
    </citation>
    <scope>NUCLEOTIDE SEQUENCE [LARGE SCALE GENOMIC DNA]</scope>
    <source>
        <strain evidence="2 3">CBS 13917</strain>
    </source>
</reference>
<name>A0AAW0YVC8_9TREE</name>
<comment type="caution">
    <text evidence="2">The sequence shown here is derived from an EMBL/GenBank/DDBJ whole genome shotgun (WGS) entry which is preliminary data.</text>
</comment>
<evidence type="ECO:0000313" key="3">
    <source>
        <dbReference type="Proteomes" id="UP001388673"/>
    </source>
</evidence>
<organism evidence="2 3">
    <name type="scientific">Kwoniella newhampshirensis</name>
    <dbReference type="NCBI Taxonomy" id="1651941"/>
    <lineage>
        <taxon>Eukaryota</taxon>
        <taxon>Fungi</taxon>
        <taxon>Dikarya</taxon>
        <taxon>Basidiomycota</taxon>
        <taxon>Agaricomycotina</taxon>
        <taxon>Tremellomycetes</taxon>
        <taxon>Tremellales</taxon>
        <taxon>Cryptococcaceae</taxon>
        <taxon>Kwoniella</taxon>
    </lineage>
</organism>
<evidence type="ECO:0000256" key="1">
    <source>
        <dbReference type="SAM" id="MobiDB-lite"/>
    </source>
</evidence>
<accession>A0AAW0YVC8</accession>
<dbReference type="AlphaFoldDB" id="A0AAW0YVC8"/>
<feature type="compositionally biased region" description="Low complexity" evidence="1">
    <location>
        <begin position="43"/>
        <end position="64"/>
    </location>
</feature>
<evidence type="ECO:0000313" key="2">
    <source>
        <dbReference type="EMBL" id="KAK8847492.1"/>
    </source>
</evidence>
<feature type="compositionally biased region" description="Low complexity" evidence="1">
    <location>
        <begin position="1"/>
        <end position="18"/>
    </location>
</feature>
<gene>
    <name evidence="2" type="ORF">IAR55_005350</name>
</gene>
<proteinExistence type="predicted"/>
<dbReference type="Proteomes" id="UP001388673">
    <property type="component" value="Unassembled WGS sequence"/>
</dbReference>
<dbReference type="EMBL" id="JBCAWK010000010">
    <property type="protein sequence ID" value="KAK8847492.1"/>
    <property type="molecule type" value="Genomic_DNA"/>
</dbReference>
<dbReference type="GeneID" id="92182608"/>
<protein>
    <submittedName>
        <fullName evidence="2">Uncharacterized protein</fullName>
    </submittedName>
</protein>